<keyword evidence="6" id="KW-0995">Kinetochore</keyword>
<evidence type="ECO:0000256" key="8">
    <source>
        <dbReference type="ARBA" id="ARBA00023306"/>
    </source>
</evidence>
<feature type="region of interest" description="Disordered" evidence="10">
    <location>
        <begin position="52"/>
        <end position="86"/>
    </location>
</feature>
<comment type="caution">
    <text evidence="11">The sequence shown here is derived from an EMBL/GenBank/DDBJ whole genome shotgun (WGS) entry which is preliminary data.</text>
</comment>
<keyword evidence="7" id="KW-0175">Coiled coil</keyword>
<dbReference type="OrthoDB" id="1884855at2759"/>
<keyword evidence="12" id="KW-1185">Reference proteome</keyword>
<keyword evidence="3" id="KW-0158">Chromosome</keyword>
<comment type="similarity">
    <text evidence="2">Belongs to the mis12 family.</text>
</comment>
<evidence type="ECO:0000256" key="9">
    <source>
        <dbReference type="ARBA" id="ARBA00023328"/>
    </source>
</evidence>
<evidence type="ECO:0000256" key="3">
    <source>
        <dbReference type="ARBA" id="ARBA00022454"/>
    </source>
</evidence>
<reference evidence="11 12" key="1">
    <citation type="journal article" date="2019" name="Appl. Microbiol. Biotechnol.">
        <title>Genome sequence of Isaria javanica and comparative genome analysis insights into family S53 peptidase evolution in fungal entomopathogens.</title>
        <authorList>
            <person name="Lin R."/>
            <person name="Zhang X."/>
            <person name="Xin B."/>
            <person name="Zou M."/>
            <person name="Gao Y."/>
            <person name="Qin F."/>
            <person name="Hu Q."/>
            <person name="Xie B."/>
            <person name="Cheng X."/>
        </authorList>
    </citation>
    <scope>NUCLEOTIDE SEQUENCE [LARGE SCALE GENOMIC DNA]</scope>
    <source>
        <strain evidence="11 12">IJ1G</strain>
    </source>
</reference>
<dbReference type="GO" id="GO:0051382">
    <property type="term" value="P:kinetochore assembly"/>
    <property type="evidence" value="ECO:0007669"/>
    <property type="project" value="TreeGrafter"/>
</dbReference>
<comment type="subcellular location">
    <subcellularLocation>
        <location evidence="1">Chromosome</location>
        <location evidence="1">Centromere</location>
        <location evidence="1">Kinetochore</location>
    </subcellularLocation>
</comment>
<gene>
    <name evidence="11" type="ORF">IF1G_07094</name>
</gene>
<keyword evidence="9" id="KW-0137">Centromere</keyword>
<feature type="compositionally biased region" description="Acidic residues" evidence="10">
    <location>
        <begin position="275"/>
        <end position="296"/>
    </location>
</feature>
<dbReference type="GO" id="GO:0051301">
    <property type="term" value="P:cell division"/>
    <property type="evidence" value="ECO:0007669"/>
    <property type="project" value="UniProtKB-KW"/>
</dbReference>
<dbReference type="Pfam" id="PF05859">
    <property type="entry name" value="Mis12"/>
    <property type="match status" value="1"/>
</dbReference>
<dbReference type="PANTHER" id="PTHR14527:SF2">
    <property type="entry name" value="PROTEIN MIS12 HOMOLOG"/>
    <property type="match status" value="1"/>
</dbReference>
<feature type="region of interest" description="Disordered" evidence="10">
    <location>
        <begin position="272"/>
        <end position="308"/>
    </location>
</feature>
<keyword evidence="4" id="KW-0132">Cell division</keyword>
<keyword evidence="5" id="KW-0498">Mitosis</keyword>
<evidence type="ECO:0000256" key="5">
    <source>
        <dbReference type="ARBA" id="ARBA00022776"/>
    </source>
</evidence>
<evidence type="ECO:0000313" key="11">
    <source>
        <dbReference type="EMBL" id="TQV94215.1"/>
    </source>
</evidence>
<dbReference type="GO" id="GO:0005634">
    <property type="term" value="C:nucleus"/>
    <property type="evidence" value="ECO:0007669"/>
    <property type="project" value="InterPro"/>
</dbReference>
<proteinExistence type="inferred from homology"/>
<dbReference type="GO" id="GO:0000444">
    <property type="term" value="C:MIS12/MIND type complex"/>
    <property type="evidence" value="ECO:0007669"/>
    <property type="project" value="TreeGrafter"/>
</dbReference>
<sequence length="393" mass="41893">MSAPDNAEYELLTEHFSYPPVSLLDDIINAVNVLADRAVGAVETVLTGIPPQNLGFGHPKKRGAPGADPDGSNNSGQSPEEAAKREIEHGTHQLETLLNASIDKNFDIFELYVMNNILTVKAADRPYMQLAHYKGLDFSAPSSAGGADGGGGAPPSLESVTQLRRRLHASQKLQVALEKERVRNDALLRTLRAAVGVKGPVTPAPAATAVKKEEGVDAAEAQLQTNALGFLHDRGTLEEGGTERPVATTTEFTLAQLQTLRSLSSSLRALIPAIDDGDGDDGQDKEKEEEEEEEDGAAEKERKSWRRERAEYVESASRRYLETVAGVELGPAGEVRDGEWQGAGRRLARDEVDGLETVAAALGAAQPTREQGQAEGAAAAAAGQDEDENMAQS</sequence>
<evidence type="ECO:0000256" key="4">
    <source>
        <dbReference type="ARBA" id="ARBA00022618"/>
    </source>
</evidence>
<evidence type="ECO:0000256" key="10">
    <source>
        <dbReference type="SAM" id="MobiDB-lite"/>
    </source>
</evidence>
<dbReference type="EMBL" id="SPUK01000010">
    <property type="protein sequence ID" value="TQV94215.1"/>
    <property type="molecule type" value="Genomic_DNA"/>
</dbReference>
<feature type="compositionally biased region" description="Acidic residues" evidence="10">
    <location>
        <begin position="384"/>
        <end position="393"/>
    </location>
</feature>
<keyword evidence="8" id="KW-0131">Cell cycle</keyword>
<evidence type="ECO:0000313" key="12">
    <source>
        <dbReference type="Proteomes" id="UP000315783"/>
    </source>
</evidence>
<evidence type="ECO:0000256" key="1">
    <source>
        <dbReference type="ARBA" id="ARBA00004629"/>
    </source>
</evidence>
<organism evidence="11 12">
    <name type="scientific">Cordyceps javanica</name>
    <dbReference type="NCBI Taxonomy" id="43265"/>
    <lineage>
        <taxon>Eukaryota</taxon>
        <taxon>Fungi</taxon>
        <taxon>Dikarya</taxon>
        <taxon>Ascomycota</taxon>
        <taxon>Pezizomycotina</taxon>
        <taxon>Sordariomycetes</taxon>
        <taxon>Hypocreomycetidae</taxon>
        <taxon>Hypocreales</taxon>
        <taxon>Cordycipitaceae</taxon>
        <taxon>Cordyceps</taxon>
    </lineage>
</organism>
<protein>
    <submittedName>
        <fullName evidence="11">MIND kinetochore complex component Mtw1</fullName>
    </submittedName>
</protein>
<evidence type="ECO:0000256" key="6">
    <source>
        <dbReference type="ARBA" id="ARBA00022838"/>
    </source>
</evidence>
<dbReference type="InterPro" id="IPR008685">
    <property type="entry name" value="Centromere_Mis12"/>
</dbReference>
<evidence type="ECO:0000256" key="7">
    <source>
        <dbReference type="ARBA" id="ARBA00023054"/>
    </source>
</evidence>
<dbReference type="PANTHER" id="PTHR14527">
    <property type="entry name" value="PROTEIN MIS12 HOMOLOG"/>
    <property type="match status" value="1"/>
</dbReference>
<feature type="compositionally biased region" description="Basic and acidic residues" evidence="10">
    <location>
        <begin position="297"/>
        <end position="308"/>
    </location>
</feature>
<dbReference type="AlphaFoldDB" id="A0A545VWJ4"/>
<evidence type="ECO:0000256" key="2">
    <source>
        <dbReference type="ARBA" id="ARBA00008643"/>
    </source>
</evidence>
<name>A0A545VWJ4_9HYPO</name>
<accession>A0A545VWJ4</accession>
<dbReference type="Proteomes" id="UP000315783">
    <property type="component" value="Unassembled WGS sequence"/>
</dbReference>
<feature type="compositionally biased region" description="Low complexity" evidence="10">
    <location>
        <begin position="370"/>
        <end position="383"/>
    </location>
</feature>
<dbReference type="GO" id="GO:0000070">
    <property type="term" value="P:mitotic sister chromatid segregation"/>
    <property type="evidence" value="ECO:0007669"/>
    <property type="project" value="TreeGrafter"/>
</dbReference>
<feature type="region of interest" description="Disordered" evidence="10">
    <location>
        <begin position="364"/>
        <end position="393"/>
    </location>
</feature>